<dbReference type="GO" id="GO:0005975">
    <property type="term" value="P:carbohydrate metabolic process"/>
    <property type="evidence" value="ECO:0007669"/>
    <property type="project" value="InterPro"/>
</dbReference>
<dbReference type="Pfam" id="PF17834">
    <property type="entry name" value="GHD"/>
    <property type="match status" value="2"/>
</dbReference>
<protein>
    <recommendedName>
        <fullName evidence="4 10">Beta-galactosidase</fullName>
        <ecNumber evidence="4 10">3.2.1.23</ecNumber>
    </recommendedName>
</protein>
<gene>
    <name evidence="15" type="ORF">C4D60_Mb07t20210</name>
</gene>
<dbReference type="Pfam" id="PF21467">
    <property type="entry name" value="BetaGal_gal-bd"/>
    <property type="match status" value="2"/>
</dbReference>
<evidence type="ECO:0000256" key="7">
    <source>
        <dbReference type="ARBA" id="ARBA00022729"/>
    </source>
</evidence>
<keyword evidence="8 10" id="KW-0378">Hydrolase</keyword>
<dbReference type="SUPFAM" id="SSF49785">
    <property type="entry name" value="Galactose-binding domain-like"/>
    <property type="match status" value="3"/>
</dbReference>
<comment type="caution">
    <text evidence="15">The sequence shown here is derived from an EMBL/GenBank/DDBJ whole genome shotgun (WGS) entry which is preliminary data.</text>
</comment>
<feature type="domain" description="Beta-galactosidase beta-sandwich" evidence="13">
    <location>
        <begin position="1328"/>
        <end position="1384"/>
    </location>
</feature>
<evidence type="ECO:0000256" key="3">
    <source>
        <dbReference type="ARBA" id="ARBA00009809"/>
    </source>
</evidence>
<keyword evidence="16" id="KW-1185">Reference proteome</keyword>
<feature type="domain" description="Glycoside hydrolase 35 catalytic" evidence="12">
    <location>
        <begin position="744"/>
        <end position="933"/>
    </location>
</feature>
<feature type="domain" description="Beta-galactosidase galactose-binding" evidence="14">
    <location>
        <begin position="626"/>
        <end position="712"/>
    </location>
</feature>
<dbReference type="InterPro" id="IPR001944">
    <property type="entry name" value="Glycoside_Hdrlase_35"/>
</dbReference>
<dbReference type="Gene3D" id="3.20.20.80">
    <property type="entry name" value="Glycosidases"/>
    <property type="match status" value="3"/>
</dbReference>
<reference evidence="15 16" key="1">
    <citation type="journal article" date="2019" name="Nat. Plants">
        <title>Genome sequencing of Musa balbisiana reveals subgenome evolution and function divergence in polyploid bananas.</title>
        <authorList>
            <person name="Yao X."/>
        </authorList>
    </citation>
    <scope>NUCLEOTIDE SEQUENCE [LARGE SCALE GENOMIC DNA]</scope>
    <source>
        <strain evidence="16">cv. DH-PKW</strain>
        <tissue evidence="15">Leaves</tissue>
    </source>
</reference>
<dbReference type="GO" id="GO:0004565">
    <property type="term" value="F:beta-galactosidase activity"/>
    <property type="evidence" value="ECO:0007669"/>
    <property type="project" value="UniProtKB-EC"/>
</dbReference>
<evidence type="ECO:0000256" key="5">
    <source>
        <dbReference type="ARBA" id="ARBA00022523"/>
    </source>
</evidence>
<feature type="domain" description="Beta-galactosidase beta-sandwich" evidence="13">
    <location>
        <begin position="374"/>
        <end position="430"/>
    </location>
</feature>
<evidence type="ECO:0000313" key="16">
    <source>
        <dbReference type="Proteomes" id="UP000317650"/>
    </source>
</evidence>
<dbReference type="EC" id="3.2.1.23" evidence="4 10"/>
<evidence type="ECO:0000259" key="13">
    <source>
        <dbReference type="Pfam" id="PF17834"/>
    </source>
</evidence>
<keyword evidence="7" id="KW-0732">Signal</keyword>
<dbReference type="Gene3D" id="2.60.120.260">
    <property type="entry name" value="Galactose-binding domain-like"/>
    <property type="match status" value="4"/>
</dbReference>
<keyword evidence="6" id="KW-0964">Secreted</keyword>
<dbReference type="InterPro" id="IPR008979">
    <property type="entry name" value="Galactose-bd-like_sf"/>
</dbReference>
<dbReference type="FunFam" id="2.60.120.260:FF:000076">
    <property type="entry name" value="Beta-galactosidase"/>
    <property type="match status" value="1"/>
</dbReference>
<evidence type="ECO:0000256" key="6">
    <source>
        <dbReference type="ARBA" id="ARBA00022525"/>
    </source>
</evidence>
<evidence type="ECO:0000259" key="12">
    <source>
        <dbReference type="Pfam" id="PF01301"/>
    </source>
</evidence>
<evidence type="ECO:0000256" key="4">
    <source>
        <dbReference type="ARBA" id="ARBA00012756"/>
    </source>
</evidence>
<comment type="catalytic activity">
    <reaction evidence="1 10">
        <text>Hydrolysis of terminal non-reducing beta-D-galactose residues in beta-D-galactosides.</text>
        <dbReference type="EC" id="3.2.1.23"/>
    </reaction>
</comment>
<feature type="domain" description="Glycoside hydrolase 35 catalytic" evidence="12">
    <location>
        <begin position="47"/>
        <end position="351"/>
    </location>
</feature>
<name>A0A4S8JGM6_MUSBA</name>
<accession>A0A4S8JGM6</accession>
<dbReference type="FunFam" id="3.20.20.80:FF:000021">
    <property type="entry name" value="Beta-galactosidase"/>
    <property type="match status" value="1"/>
</dbReference>
<dbReference type="PANTHER" id="PTHR23421">
    <property type="entry name" value="BETA-GALACTOSIDASE RELATED"/>
    <property type="match status" value="1"/>
</dbReference>
<dbReference type="SUPFAM" id="SSF51445">
    <property type="entry name" value="(Trans)glycosidases"/>
    <property type="match status" value="3"/>
</dbReference>
<dbReference type="Pfam" id="PF01301">
    <property type="entry name" value="Glyco_hydro_35"/>
    <property type="match status" value="3"/>
</dbReference>
<sequence>MSLELMTLGCRRGLSTLLLLEVALVVVSSLWLSSPVDASVSYDHKAIIVNGQRRILISGSIHYPRSTPEMWPDLIQKAKDGGLDVIQTYVFWNGHEPSPGQYYFGGNYDLVRFIKLVKQAGLYVHLRIGPYVCAEWNFGGFPVWLKYVPGITFRSDNGPFKAAMAKFTEKIVAMMKSEGLFESQGGPIILSQIENEYGPVEYYGGAAAKNYLSWAAQMAVGLNTGVPWVMCKQDDAPDPVINACNGFYCDYFSPNKPYKPTMWTEAWTGWFTGFGGPVPHRPVQDLAFAVARFIAKGGSFVNYYMYHGGTNFGRTAGGPFIATSYDYDAPIDEYGLLRQPKWGHLTDLHKAIKSCEPALVSGDPTVTNLGKYQEAHVYRSKSGACAAFLSNFNPRAYASVTFDGMKYHIPAWSVSILPDCKTAVFNTAKVGAPTSQINMTWVGGFSWESFSEDTHSLRDKSISKDGLVEQISMTWDRTDYLWYTTDVNIDSNEQFLKNGRDPFLTVMSAGHSMHVFINGERAGTVYGSLDNPKLSFTGNVKLWAGSNKISILSVAVGLPNVGNHFETWNAGVLGPVTLEGLNEGKRDLSSQKWIYQIGLRGESLSIHTLSGSSSVEWGGASTKQPLTWYKAFFNAPAGNEPLALDMSSMGKGQIWINGQSIGRYWPAYKAHGSCDWCDYRGTYTEKKCQANCGEPSQKWYHVPRAWLNPTGNLLVVFEEWGADPTGISMTYVFWNGHEPSPGQAAMAKFTEKIVAMMKSEGLFESQGGPIILSQIENEYGPVEHHGGAAAKNYVTWAAQMAVGLNTSVPWVMCKQDDAPDPVINACNGFYCDYFSPNKPYKPTMWTEAWTGWFTAFGGPVPHRPVEDLAFAVARFIQKGGSFVNYYMYHGGTNFGRTAGGPFISTSYDYDAPVDEYGLLRQPKWGHLTDLHKAIKWCEAALVSGDPTVTNLGNYQEAFFNAPAGNEPLALDMSSMGKGEIWINGQSIGRYWPAYKANGFCDWCDYRGTYNEKKCQSNCGEPPQKWYHVPRAWLIPTGNLLVVFEEWGGDPTGISMYYFGGNYDLVRFIKLVKQAGLYVHLRIGPYVCAEWNFGGFPVWLKYVPGINFRTDNEPFKAAMAKFTEKIVAMMKSEGLFESQGGPIILSQIENEYGPVEHHGGAAAKNYVTWAAQMAVGLNTSVPWVMCKQDDAPDPVINACNGFYCDYFSPNKPYKPTMWTEAWTGWFSAFGAPVPHRPVEDLAFAVARFIQKGGSFVNYYMYHGGTNFGRTAGGPFIATTYDYDAPIDEYGLLRQPKWGHLTDMHKAIKSCEPALVSGDPTVTDVGKYQKAHVYRSKSGACAAFLSNYNPRSSANVTFNGMNYQIPAWSVSILPDCKTAVFNTAKVGAPTSQINMTWVGGFSWESFSEDTHSLRDKSFSKDGLVEQISMTWDRTDYLWYTTE</sequence>
<evidence type="ECO:0000313" key="15">
    <source>
        <dbReference type="EMBL" id="THU61147.1"/>
    </source>
</evidence>
<dbReference type="FunFam" id="2.60.120.260:FF:000061">
    <property type="entry name" value="Beta-galactosidase"/>
    <property type="match status" value="1"/>
</dbReference>
<evidence type="ECO:0000256" key="11">
    <source>
        <dbReference type="RuleBase" id="RU003679"/>
    </source>
</evidence>
<evidence type="ECO:0000256" key="8">
    <source>
        <dbReference type="ARBA" id="ARBA00022801"/>
    </source>
</evidence>
<feature type="domain" description="Glycoside hydrolase 35 catalytic" evidence="12">
    <location>
        <begin position="1038"/>
        <end position="1305"/>
    </location>
</feature>
<evidence type="ECO:0000259" key="14">
    <source>
        <dbReference type="Pfam" id="PF21467"/>
    </source>
</evidence>
<comment type="similarity">
    <text evidence="3 11">Belongs to the glycosyl hydrolase 35 family.</text>
</comment>
<dbReference type="InterPro" id="IPR031330">
    <property type="entry name" value="Gly_Hdrlase_35_cat"/>
</dbReference>
<dbReference type="PRINTS" id="PR00742">
    <property type="entry name" value="GLHYDRLASE35"/>
</dbReference>
<evidence type="ECO:0000256" key="1">
    <source>
        <dbReference type="ARBA" id="ARBA00001412"/>
    </source>
</evidence>
<dbReference type="InterPro" id="IPR019801">
    <property type="entry name" value="Glyco_hydro_35_CS"/>
</dbReference>
<dbReference type="STRING" id="52838.A0A4S8JGM6"/>
<dbReference type="InterPro" id="IPR048913">
    <property type="entry name" value="BetaGal_gal-bd"/>
</dbReference>
<dbReference type="InterPro" id="IPR017853">
    <property type="entry name" value="GH"/>
</dbReference>
<dbReference type="FunFam" id="3.20.20.80:FF:000006">
    <property type="entry name" value="Beta-galactosidase"/>
    <property type="match status" value="2"/>
</dbReference>
<evidence type="ECO:0000256" key="9">
    <source>
        <dbReference type="ARBA" id="ARBA00023295"/>
    </source>
</evidence>
<dbReference type="GO" id="GO:0048046">
    <property type="term" value="C:apoplast"/>
    <property type="evidence" value="ECO:0007669"/>
    <property type="project" value="UniProtKB-SubCell"/>
</dbReference>
<dbReference type="EMBL" id="PYDT01000005">
    <property type="protein sequence ID" value="THU61147.1"/>
    <property type="molecule type" value="Genomic_DNA"/>
</dbReference>
<dbReference type="InterPro" id="IPR041392">
    <property type="entry name" value="GHD"/>
</dbReference>
<proteinExistence type="inferred from homology"/>
<keyword evidence="5" id="KW-0052">Apoplast</keyword>
<keyword evidence="9 10" id="KW-0326">Glycosidase</keyword>
<comment type="subcellular location">
    <subcellularLocation>
        <location evidence="2">Secreted</location>
        <location evidence="2">Extracellular space</location>
        <location evidence="2">Apoplast</location>
    </subcellularLocation>
</comment>
<dbReference type="FunFam" id="2.60.120.260:FF:000142">
    <property type="entry name" value="Beta-galactosidase"/>
    <property type="match status" value="2"/>
</dbReference>
<organism evidence="15 16">
    <name type="scientific">Musa balbisiana</name>
    <name type="common">Banana</name>
    <dbReference type="NCBI Taxonomy" id="52838"/>
    <lineage>
        <taxon>Eukaryota</taxon>
        <taxon>Viridiplantae</taxon>
        <taxon>Streptophyta</taxon>
        <taxon>Embryophyta</taxon>
        <taxon>Tracheophyta</taxon>
        <taxon>Spermatophyta</taxon>
        <taxon>Magnoliopsida</taxon>
        <taxon>Liliopsida</taxon>
        <taxon>Zingiberales</taxon>
        <taxon>Musaceae</taxon>
        <taxon>Musa</taxon>
    </lineage>
</organism>
<evidence type="ECO:0000256" key="10">
    <source>
        <dbReference type="RuleBase" id="RU000675"/>
    </source>
</evidence>
<evidence type="ECO:0000256" key="2">
    <source>
        <dbReference type="ARBA" id="ARBA00004271"/>
    </source>
</evidence>
<feature type="domain" description="Beta-galactosidase galactose-binding" evidence="14">
    <location>
        <begin position="480"/>
        <end position="547"/>
    </location>
</feature>
<dbReference type="PROSITE" id="PS01182">
    <property type="entry name" value="GLYCOSYL_HYDROL_F35"/>
    <property type="match status" value="3"/>
</dbReference>
<dbReference type="Proteomes" id="UP000317650">
    <property type="component" value="Chromosome 7"/>
</dbReference>